<keyword evidence="6 7" id="KW-0472">Membrane</keyword>
<feature type="transmembrane region" description="Helical" evidence="7">
    <location>
        <begin position="88"/>
        <end position="107"/>
    </location>
</feature>
<sequence length="495" mass="52239">MTAPEGLNTSAGSVRRSESSSVTMLVAATFFMENLDGTIIATAIPQMARSFGTHAADMSLGITAYLLTLAVFIPISGWTADRFGLRRVFASAIALFTAASVLCAITGTFTEFVAARILQGIGGAMMVPVGRLAVLRTTPREGLMRAIAIITWPGLIAPVLGPPLGGFLTTYFSWRWIFYPNVPLGIIGVFVALRLLENAREVAPRSFDIVGFILCGVGCASLLYAMELVGRGGIPWAQVVLFLTLSAFCLVRAWLHLRRVQNGAIDLSSFKIKTFAVVMGGGSLFRIAISAVPFLLPLMFQIGLGMNAFESGLLTLAVFAGNLAMKLVTTRLVRRFGFRSVLLVNGVIGSATVAMTSLLSATTPTEMIFLILFLGGLARSLQFTALNTLSFADVPKSQLSAATSLSSTIQQLGVGVGVAVGDISLQLARWLLGHNSDAVTAADFQLAFLFVAAIGLLGIVDVVGLPRDAGALVSGHRARTTATSNGRSGITSRLP</sequence>
<feature type="transmembrane region" description="Helical" evidence="7">
    <location>
        <begin position="146"/>
        <end position="164"/>
    </location>
</feature>
<dbReference type="GeneID" id="69974732"/>
<keyword evidence="3" id="KW-1003">Cell membrane</keyword>
<feature type="transmembrane region" description="Helical" evidence="7">
    <location>
        <begin position="275"/>
        <end position="296"/>
    </location>
</feature>
<feature type="transmembrane region" description="Helical" evidence="7">
    <location>
        <begin position="207"/>
        <end position="224"/>
    </location>
</feature>
<dbReference type="InterPro" id="IPR004638">
    <property type="entry name" value="EmrB-like"/>
</dbReference>
<feature type="transmembrane region" description="Helical" evidence="7">
    <location>
        <begin position="236"/>
        <end position="255"/>
    </location>
</feature>
<dbReference type="PANTHER" id="PTHR42718">
    <property type="entry name" value="MAJOR FACILITATOR SUPERFAMILY MULTIDRUG TRANSPORTER MFSC"/>
    <property type="match status" value="1"/>
</dbReference>
<dbReference type="Pfam" id="PF07690">
    <property type="entry name" value="MFS_1"/>
    <property type="match status" value="1"/>
</dbReference>
<dbReference type="Proteomes" id="UP000019146">
    <property type="component" value="Plasmid unnamed"/>
</dbReference>
<keyword evidence="2" id="KW-0813">Transport</keyword>
<evidence type="ECO:0000256" key="4">
    <source>
        <dbReference type="ARBA" id="ARBA00022692"/>
    </source>
</evidence>
<evidence type="ECO:0000256" key="6">
    <source>
        <dbReference type="ARBA" id="ARBA00023136"/>
    </source>
</evidence>
<dbReference type="InterPro" id="IPR036259">
    <property type="entry name" value="MFS_trans_sf"/>
</dbReference>
<evidence type="ECO:0000313" key="10">
    <source>
        <dbReference type="Proteomes" id="UP000019146"/>
    </source>
</evidence>
<protein>
    <submittedName>
        <fullName evidence="9">MFS permease</fullName>
    </submittedName>
</protein>
<keyword evidence="9" id="KW-0614">Plasmid</keyword>
<evidence type="ECO:0000256" key="1">
    <source>
        <dbReference type="ARBA" id="ARBA00004651"/>
    </source>
</evidence>
<feature type="transmembrane region" description="Helical" evidence="7">
    <location>
        <begin position="113"/>
        <end position="134"/>
    </location>
</feature>
<evidence type="ECO:0000313" key="9">
    <source>
        <dbReference type="EMBL" id="ALL71356.1"/>
    </source>
</evidence>
<feature type="transmembrane region" description="Helical" evidence="7">
    <location>
        <begin position="308"/>
        <end position="328"/>
    </location>
</feature>
<dbReference type="AlphaFoldDB" id="A0A0P0RQM9"/>
<dbReference type="GO" id="GO:0005886">
    <property type="term" value="C:plasma membrane"/>
    <property type="evidence" value="ECO:0007669"/>
    <property type="project" value="UniProtKB-SubCell"/>
</dbReference>
<evidence type="ECO:0000256" key="2">
    <source>
        <dbReference type="ARBA" id="ARBA00022448"/>
    </source>
</evidence>
<evidence type="ECO:0000259" key="8">
    <source>
        <dbReference type="PROSITE" id="PS50850"/>
    </source>
</evidence>
<keyword evidence="5 7" id="KW-1133">Transmembrane helix</keyword>
<feature type="transmembrane region" description="Helical" evidence="7">
    <location>
        <begin position="367"/>
        <end position="391"/>
    </location>
</feature>
<dbReference type="InterPro" id="IPR011701">
    <property type="entry name" value="MFS"/>
</dbReference>
<feature type="transmembrane region" description="Helical" evidence="7">
    <location>
        <begin position="340"/>
        <end position="361"/>
    </location>
</feature>
<dbReference type="PANTHER" id="PTHR42718:SF46">
    <property type="entry name" value="BLR6921 PROTEIN"/>
    <property type="match status" value="1"/>
</dbReference>
<feature type="transmembrane region" description="Helical" evidence="7">
    <location>
        <begin position="58"/>
        <end position="76"/>
    </location>
</feature>
<geneLocation type="plasmid" evidence="10"/>
<reference evidence="9 10" key="1">
    <citation type="journal article" date="2014" name="Genome Announc.">
        <title>Draft Genome Sequence of the Haloacid-Degrading Burkholderia caribensis Strain MBA4.</title>
        <authorList>
            <person name="Pan Y."/>
            <person name="Kong K.F."/>
            <person name="Tsang J.S."/>
        </authorList>
    </citation>
    <scope>NUCLEOTIDE SEQUENCE [LARGE SCALE GENOMIC DNA]</scope>
    <source>
        <strain evidence="9 10">MBA4</strain>
        <plasmid evidence="10">Plasmid</plasmid>
    </source>
</reference>
<dbReference type="InterPro" id="IPR020846">
    <property type="entry name" value="MFS_dom"/>
</dbReference>
<dbReference type="GO" id="GO:0022857">
    <property type="term" value="F:transmembrane transporter activity"/>
    <property type="evidence" value="ECO:0007669"/>
    <property type="project" value="InterPro"/>
</dbReference>
<dbReference type="EMBL" id="CP012748">
    <property type="protein sequence ID" value="ALL71356.1"/>
    <property type="molecule type" value="Genomic_DNA"/>
</dbReference>
<accession>A0A0P0RQM9</accession>
<evidence type="ECO:0000256" key="3">
    <source>
        <dbReference type="ARBA" id="ARBA00022475"/>
    </source>
</evidence>
<dbReference type="Gene3D" id="1.20.1720.10">
    <property type="entry name" value="Multidrug resistance protein D"/>
    <property type="match status" value="1"/>
</dbReference>
<organism evidence="9 10">
    <name type="scientific">Paraburkholderia caribensis MBA4</name>
    <dbReference type="NCBI Taxonomy" id="1323664"/>
    <lineage>
        <taxon>Bacteria</taxon>
        <taxon>Pseudomonadati</taxon>
        <taxon>Pseudomonadota</taxon>
        <taxon>Betaproteobacteria</taxon>
        <taxon>Burkholderiales</taxon>
        <taxon>Burkholderiaceae</taxon>
        <taxon>Paraburkholderia</taxon>
    </lineage>
</organism>
<evidence type="ECO:0000256" key="5">
    <source>
        <dbReference type="ARBA" id="ARBA00022989"/>
    </source>
</evidence>
<proteinExistence type="predicted"/>
<dbReference type="NCBIfam" id="TIGR00711">
    <property type="entry name" value="efflux_EmrB"/>
    <property type="match status" value="1"/>
</dbReference>
<comment type="subcellular location">
    <subcellularLocation>
        <location evidence="1">Cell membrane</location>
        <topology evidence="1">Multi-pass membrane protein</topology>
    </subcellularLocation>
</comment>
<feature type="domain" description="Major facilitator superfamily (MFS) profile" evidence="8">
    <location>
        <begin position="22"/>
        <end position="470"/>
    </location>
</feature>
<dbReference type="KEGG" id="bcai:K788_0001835"/>
<keyword evidence="4 7" id="KW-0812">Transmembrane</keyword>
<evidence type="ECO:0000256" key="7">
    <source>
        <dbReference type="SAM" id="Phobius"/>
    </source>
</evidence>
<dbReference type="RefSeq" id="WP_035992445.1">
    <property type="nucleotide sequence ID" value="NZ_CP012748.1"/>
</dbReference>
<dbReference type="PROSITE" id="PS50850">
    <property type="entry name" value="MFS"/>
    <property type="match status" value="1"/>
</dbReference>
<dbReference type="Gene3D" id="1.20.1250.20">
    <property type="entry name" value="MFS general substrate transporter like domains"/>
    <property type="match status" value="1"/>
</dbReference>
<feature type="transmembrane region" description="Helical" evidence="7">
    <location>
        <begin position="176"/>
        <end position="195"/>
    </location>
</feature>
<feature type="transmembrane region" description="Helical" evidence="7">
    <location>
        <begin position="444"/>
        <end position="465"/>
    </location>
</feature>
<name>A0A0P0RQM9_9BURK</name>
<gene>
    <name evidence="9" type="ORF">K788_0001835</name>
</gene>
<dbReference type="SUPFAM" id="SSF103473">
    <property type="entry name" value="MFS general substrate transporter"/>
    <property type="match status" value="1"/>
</dbReference>